<proteinExistence type="predicted"/>
<evidence type="ECO:0000313" key="1">
    <source>
        <dbReference type="EMBL" id="PPB81467.1"/>
    </source>
</evidence>
<organism evidence="1 2">
    <name type="scientific">Albidovulum inexpectatum</name>
    <dbReference type="NCBI Taxonomy" id="196587"/>
    <lineage>
        <taxon>Bacteria</taxon>
        <taxon>Pseudomonadati</taxon>
        <taxon>Pseudomonadota</taxon>
        <taxon>Alphaproteobacteria</taxon>
        <taxon>Rhodobacterales</taxon>
        <taxon>Paracoccaceae</taxon>
        <taxon>Albidovulum</taxon>
    </lineage>
</organism>
<reference evidence="1 2" key="1">
    <citation type="submission" date="2018-01" db="EMBL/GenBank/DDBJ databases">
        <title>Genomic Encyclopedia of Archaeal and Bacterial Type Strains, Phase II (KMG-II): from individual species to whole genera.</title>
        <authorList>
            <person name="Goeker M."/>
        </authorList>
    </citation>
    <scope>NUCLEOTIDE SEQUENCE [LARGE SCALE GENOMIC DNA]</scope>
    <source>
        <strain evidence="1 2">DSM 12048</strain>
    </source>
</reference>
<dbReference type="GO" id="GO:0051536">
    <property type="term" value="F:iron-sulfur cluster binding"/>
    <property type="evidence" value="ECO:0007669"/>
    <property type="project" value="InterPro"/>
</dbReference>
<keyword evidence="2" id="KW-1185">Reference proteome</keyword>
<name>A0A2S5JIX4_9RHOB</name>
<dbReference type="SUPFAM" id="SSF82649">
    <property type="entry name" value="SufE/NifU"/>
    <property type="match status" value="1"/>
</dbReference>
<dbReference type="GO" id="GO:0005506">
    <property type="term" value="F:iron ion binding"/>
    <property type="evidence" value="ECO:0007669"/>
    <property type="project" value="InterPro"/>
</dbReference>
<dbReference type="Proteomes" id="UP000239736">
    <property type="component" value="Unassembled WGS sequence"/>
</dbReference>
<dbReference type="AlphaFoldDB" id="A0A2S5JIX4"/>
<accession>A0A2S5JIX4</accession>
<protein>
    <submittedName>
        <fullName evidence="1">NifU-like protein involved in Fe-S cluster formation</fullName>
    </submittedName>
</protein>
<gene>
    <name evidence="1" type="ORF">LV82_00675</name>
</gene>
<dbReference type="CDD" id="cd06664">
    <property type="entry name" value="IscU_like"/>
    <property type="match status" value="1"/>
</dbReference>
<dbReference type="GO" id="GO:0016226">
    <property type="term" value="P:iron-sulfur cluster assembly"/>
    <property type="evidence" value="ECO:0007669"/>
    <property type="project" value="InterPro"/>
</dbReference>
<comment type="caution">
    <text evidence="1">The sequence shown here is derived from an EMBL/GenBank/DDBJ whole genome shotgun (WGS) entry which is preliminary data.</text>
</comment>
<dbReference type="InterPro" id="IPR002871">
    <property type="entry name" value="NIF_FeS_clus_asmbl_NifU_N"/>
</dbReference>
<dbReference type="EMBL" id="PRDS01000002">
    <property type="protein sequence ID" value="PPB81467.1"/>
    <property type="molecule type" value="Genomic_DNA"/>
</dbReference>
<dbReference type="RefSeq" id="WP_104069329.1">
    <property type="nucleotide sequence ID" value="NZ_PRDS01000002.1"/>
</dbReference>
<dbReference type="Gene3D" id="3.90.1010.10">
    <property type="match status" value="1"/>
</dbReference>
<evidence type="ECO:0000313" key="2">
    <source>
        <dbReference type="Proteomes" id="UP000239736"/>
    </source>
</evidence>
<dbReference type="OrthoDB" id="7857113at2"/>
<sequence length="147" mass="16011">MSDTDLIKLYSQRILALAANIPHARRLENPTATVRKRSPLCGSTVTVDVVVRDGRIVEYGQDVRACALGQASAALSGAVMIGRTRDEVERARDELRAMLKENGPVPSPPFVGYEALLPARDYRNRHASILLALEATAEAMEQAERAA</sequence>